<dbReference type="PATRIC" id="fig|292.27.peg.6688"/>
<name>A0A0J5WM15_BURCE</name>
<evidence type="ECO:0000256" key="3">
    <source>
        <dbReference type="ARBA" id="ARBA00022691"/>
    </source>
</evidence>
<dbReference type="InterPro" id="IPR036388">
    <property type="entry name" value="WH-like_DNA-bd_sf"/>
</dbReference>
<evidence type="ECO:0000313" key="6">
    <source>
        <dbReference type="Proteomes" id="UP000036338"/>
    </source>
</evidence>
<proteinExistence type="predicted"/>
<protein>
    <submittedName>
        <fullName evidence="5">Methyltransferase</fullName>
    </submittedName>
</protein>
<feature type="domain" description="O-methyltransferase C-terminal" evidence="4">
    <location>
        <begin position="125"/>
        <end position="318"/>
    </location>
</feature>
<evidence type="ECO:0000313" key="5">
    <source>
        <dbReference type="EMBL" id="KML48427.1"/>
    </source>
</evidence>
<dbReference type="AlphaFoldDB" id="A0A0J5WM15"/>
<dbReference type="EMBL" id="LDWR01000056">
    <property type="protein sequence ID" value="KML48427.1"/>
    <property type="molecule type" value="Genomic_DNA"/>
</dbReference>
<dbReference type="Gene3D" id="3.40.50.150">
    <property type="entry name" value="Vaccinia Virus protein VP39"/>
    <property type="match status" value="1"/>
</dbReference>
<gene>
    <name evidence="5" type="ORF">VL15_30215</name>
</gene>
<dbReference type="PROSITE" id="PS51683">
    <property type="entry name" value="SAM_OMT_II"/>
    <property type="match status" value="1"/>
</dbReference>
<accession>A0A0J5WM15</accession>
<dbReference type="PANTHER" id="PTHR43712:SF2">
    <property type="entry name" value="O-METHYLTRANSFERASE CICE"/>
    <property type="match status" value="1"/>
</dbReference>
<reference evidence="5 6" key="1">
    <citation type="submission" date="2015-05" db="EMBL/GenBank/DDBJ databases">
        <title>Draft genome of Burkholderia cepacia LK29.</title>
        <authorList>
            <person name="Chan X.Y."/>
        </authorList>
    </citation>
    <scope>NUCLEOTIDE SEQUENCE [LARGE SCALE GENOMIC DNA]</scope>
    <source>
        <strain evidence="5 6">LK29</strain>
    </source>
</reference>
<sequence>MSAVPPRHDDRAACDIARGLFVGPAMLIAHRLGLFRRLGDGPATVAALGDALGLARRPTEALANLAVALGFARREADRYALTSLGEDLLLERSPTYFGAFWDLMYDNADTFSVAGLEAALRRDAPRAYGDADIFRSHEQQTELGMRFMRAMESLSASHAPVWPTRIDLGAHRHMLDIGGGSGAHIKGALAAWPALRATLFDLPTGCELAARFVGGPQWQGRVVLHAGDMWRDPFPDADLHFYSNIFHDWPAERNAFLARKSFDAMPPGGRIVLHEVLYRDDKSGPLAAPAYSLMMLGWTQGEQYSARELEALLADAGFVSIETVPSFGDHSLVTGMKP</sequence>
<dbReference type="Proteomes" id="UP000036338">
    <property type="component" value="Unassembled WGS sequence"/>
</dbReference>
<dbReference type="GO" id="GO:0008171">
    <property type="term" value="F:O-methyltransferase activity"/>
    <property type="evidence" value="ECO:0007669"/>
    <property type="project" value="InterPro"/>
</dbReference>
<dbReference type="InterPro" id="IPR001077">
    <property type="entry name" value="COMT_C"/>
</dbReference>
<dbReference type="SUPFAM" id="SSF46785">
    <property type="entry name" value="Winged helix' DNA-binding domain"/>
    <property type="match status" value="1"/>
</dbReference>
<dbReference type="InterPro" id="IPR029063">
    <property type="entry name" value="SAM-dependent_MTases_sf"/>
</dbReference>
<keyword evidence="3" id="KW-0949">S-adenosyl-L-methionine</keyword>
<organism evidence="5 6">
    <name type="scientific">Burkholderia cepacia</name>
    <name type="common">Pseudomonas cepacia</name>
    <dbReference type="NCBI Taxonomy" id="292"/>
    <lineage>
        <taxon>Bacteria</taxon>
        <taxon>Pseudomonadati</taxon>
        <taxon>Pseudomonadota</taxon>
        <taxon>Betaproteobacteria</taxon>
        <taxon>Burkholderiales</taxon>
        <taxon>Burkholderiaceae</taxon>
        <taxon>Burkholderia</taxon>
        <taxon>Burkholderia cepacia complex</taxon>
    </lineage>
</organism>
<evidence type="ECO:0000259" key="4">
    <source>
        <dbReference type="Pfam" id="PF00891"/>
    </source>
</evidence>
<evidence type="ECO:0000256" key="1">
    <source>
        <dbReference type="ARBA" id="ARBA00022603"/>
    </source>
</evidence>
<keyword evidence="1 5" id="KW-0489">Methyltransferase</keyword>
<dbReference type="CDD" id="cd02440">
    <property type="entry name" value="AdoMet_MTases"/>
    <property type="match status" value="1"/>
</dbReference>
<dbReference type="PANTHER" id="PTHR43712">
    <property type="entry name" value="PUTATIVE (AFU_ORTHOLOGUE AFUA_4G14580)-RELATED"/>
    <property type="match status" value="1"/>
</dbReference>
<dbReference type="SUPFAM" id="SSF53335">
    <property type="entry name" value="S-adenosyl-L-methionine-dependent methyltransferases"/>
    <property type="match status" value="1"/>
</dbReference>
<dbReference type="Pfam" id="PF00891">
    <property type="entry name" value="Methyltransf_2"/>
    <property type="match status" value="1"/>
</dbReference>
<dbReference type="RefSeq" id="WP_048250370.1">
    <property type="nucleotide sequence ID" value="NZ_LDWR01000056.1"/>
</dbReference>
<evidence type="ECO:0000256" key="2">
    <source>
        <dbReference type="ARBA" id="ARBA00022679"/>
    </source>
</evidence>
<dbReference type="InterPro" id="IPR036390">
    <property type="entry name" value="WH_DNA-bd_sf"/>
</dbReference>
<keyword evidence="2 5" id="KW-0808">Transferase</keyword>
<dbReference type="GO" id="GO:0032259">
    <property type="term" value="P:methylation"/>
    <property type="evidence" value="ECO:0007669"/>
    <property type="project" value="UniProtKB-KW"/>
</dbReference>
<dbReference type="Gene3D" id="1.10.10.10">
    <property type="entry name" value="Winged helix-like DNA-binding domain superfamily/Winged helix DNA-binding domain"/>
    <property type="match status" value="1"/>
</dbReference>
<dbReference type="InterPro" id="IPR016461">
    <property type="entry name" value="COMT-like"/>
</dbReference>
<comment type="caution">
    <text evidence="5">The sequence shown here is derived from an EMBL/GenBank/DDBJ whole genome shotgun (WGS) entry which is preliminary data.</text>
</comment>